<name>A0A2W5TDI7_9BACT</name>
<evidence type="ECO:0000313" key="2">
    <source>
        <dbReference type="Proteomes" id="UP000249061"/>
    </source>
</evidence>
<dbReference type="AlphaFoldDB" id="A0A2W5TDI7"/>
<reference evidence="1 2" key="1">
    <citation type="submission" date="2017-08" db="EMBL/GenBank/DDBJ databases">
        <title>Infants hospitalized years apart are colonized by the same room-sourced microbial strains.</title>
        <authorList>
            <person name="Brooks B."/>
            <person name="Olm M.R."/>
            <person name="Firek B.A."/>
            <person name="Baker R."/>
            <person name="Thomas B.C."/>
            <person name="Morowitz M.J."/>
            <person name="Banfield J.F."/>
        </authorList>
    </citation>
    <scope>NUCLEOTIDE SEQUENCE [LARGE SCALE GENOMIC DNA]</scope>
    <source>
        <strain evidence="1">S2_003_000_R2_14</strain>
    </source>
</reference>
<gene>
    <name evidence="1" type="ORF">DI536_19725</name>
</gene>
<sequence length="90" mass="9749">MSWKTRFPFVGDAQVEVVHHPVAADAEYVFYALTPTRVLLVEKNELMKVLADVAPGELTLRETPVGQSAALASPLKLLGFAAGEELQDLA</sequence>
<comment type="caution">
    <text evidence="1">The sequence shown here is derived from an EMBL/GenBank/DDBJ whole genome shotgun (WGS) entry which is preliminary data.</text>
</comment>
<evidence type="ECO:0000313" key="1">
    <source>
        <dbReference type="EMBL" id="PZR10476.1"/>
    </source>
</evidence>
<dbReference type="EMBL" id="QFQP01000017">
    <property type="protein sequence ID" value="PZR10476.1"/>
    <property type="molecule type" value="Genomic_DNA"/>
</dbReference>
<accession>A0A2W5TDI7</accession>
<dbReference type="Proteomes" id="UP000249061">
    <property type="component" value="Unassembled WGS sequence"/>
</dbReference>
<organism evidence="1 2">
    <name type="scientific">Archangium gephyra</name>
    <dbReference type="NCBI Taxonomy" id="48"/>
    <lineage>
        <taxon>Bacteria</taxon>
        <taxon>Pseudomonadati</taxon>
        <taxon>Myxococcota</taxon>
        <taxon>Myxococcia</taxon>
        <taxon>Myxococcales</taxon>
        <taxon>Cystobacterineae</taxon>
        <taxon>Archangiaceae</taxon>
        <taxon>Archangium</taxon>
    </lineage>
</organism>
<protein>
    <submittedName>
        <fullName evidence="1">Uncharacterized protein</fullName>
    </submittedName>
</protein>
<proteinExistence type="predicted"/>